<feature type="region of interest" description="Disordered" evidence="3">
    <location>
        <begin position="249"/>
        <end position="329"/>
    </location>
</feature>
<keyword evidence="4" id="KW-0732">Signal</keyword>
<evidence type="ECO:0000313" key="6">
    <source>
        <dbReference type="EMBL" id="ORX82588.1"/>
    </source>
</evidence>
<feature type="compositionally biased region" description="Basic and acidic residues" evidence="3">
    <location>
        <begin position="250"/>
        <end position="259"/>
    </location>
</feature>
<feature type="compositionally biased region" description="Basic and acidic residues" evidence="3">
    <location>
        <begin position="279"/>
        <end position="289"/>
    </location>
</feature>
<feature type="compositionally biased region" description="Low complexity" evidence="3">
    <location>
        <begin position="212"/>
        <end position="221"/>
    </location>
</feature>
<reference evidence="6 7" key="2">
    <citation type="submission" date="2016-08" db="EMBL/GenBank/DDBJ databases">
        <title>Pervasive Adenine N6-methylation of Active Genes in Fungi.</title>
        <authorList>
            <consortium name="DOE Joint Genome Institute"/>
            <person name="Mondo S.J."/>
            <person name="Dannebaum R.O."/>
            <person name="Kuo R.C."/>
            <person name="Labutti K."/>
            <person name="Haridas S."/>
            <person name="Kuo A."/>
            <person name="Salamov A."/>
            <person name="Ahrendt S.R."/>
            <person name="Lipzen A."/>
            <person name="Sullivan W."/>
            <person name="Andreopoulos W.B."/>
            <person name="Clum A."/>
            <person name="Lindquist E."/>
            <person name="Daum C."/>
            <person name="Ramamoorthy G.K."/>
            <person name="Gryganskyi A."/>
            <person name="Culley D."/>
            <person name="Magnuson J.K."/>
            <person name="James T.Y."/>
            <person name="O'Malley M.A."/>
            <person name="Stajich J.E."/>
            <person name="Spatafora J.W."/>
            <person name="Visel A."/>
            <person name="Grigoriev I.V."/>
        </authorList>
    </citation>
    <scope>NUCLEOTIDE SEQUENCE [LARGE SCALE GENOMIC DNA]</scope>
    <source>
        <strain evidence="6 7">S4</strain>
    </source>
</reference>
<dbReference type="AlphaFoldDB" id="A0A1Y1XA19"/>
<dbReference type="InterPro" id="IPR036028">
    <property type="entry name" value="SH3-like_dom_sf"/>
</dbReference>
<proteinExistence type="predicted"/>
<keyword evidence="1 2" id="KW-0728">SH3 domain</keyword>
<feature type="region of interest" description="Disordered" evidence="3">
    <location>
        <begin position="207"/>
        <end position="226"/>
    </location>
</feature>
<accession>A0A1Y1XA19</accession>
<feature type="compositionally biased region" description="Basic and acidic residues" evidence="3">
    <location>
        <begin position="317"/>
        <end position="329"/>
    </location>
</feature>
<evidence type="ECO:0000313" key="7">
    <source>
        <dbReference type="Proteomes" id="UP000193944"/>
    </source>
</evidence>
<dbReference type="SUPFAM" id="SSF52058">
    <property type="entry name" value="L domain-like"/>
    <property type="match status" value="1"/>
</dbReference>
<reference evidence="6 7" key="1">
    <citation type="submission" date="2016-08" db="EMBL/GenBank/DDBJ databases">
        <title>A Parts List for Fungal Cellulosomes Revealed by Comparative Genomics.</title>
        <authorList>
            <consortium name="DOE Joint Genome Institute"/>
            <person name="Haitjema C.H."/>
            <person name="Gilmore S.P."/>
            <person name="Henske J.K."/>
            <person name="Solomon K.V."/>
            <person name="De Groot R."/>
            <person name="Kuo A."/>
            <person name="Mondo S.J."/>
            <person name="Salamov A.A."/>
            <person name="Labutti K."/>
            <person name="Zhao Z."/>
            <person name="Chiniquy J."/>
            <person name="Barry K."/>
            <person name="Brewer H.M."/>
            <person name="Purvine S.O."/>
            <person name="Wright A.T."/>
            <person name="Boxma B."/>
            <person name="Van Alen T."/>
            <person name="Hackstein J.H."/>
            <person name="Baker S.E."/>
            <person name="Grigoriev I.V."/>
            <person name="O'Malley M.A."/>
        </authorList>
    </citation>
    <scope>NUCLEOTIDE SEQUENCE [LARGE SCALE GENOMIC DNA]</scope>
    <source>
        <strain evidence="6 7">S4</strain>
    </source>
</reference>
<dbReference type="Proteomes" id="UP000193944">
    <property type="component" value="Unassembled WGS sequence"/>
</dbReference>
<evidence type="ECO:0000256" key="3">
    <source>
        <dbReference type="SAM" id="MobiDB-lite"/>
    </source>
</evidence>
<gene>
    <name evidence="6" type="ORF">BCR32DRAFT_244018</name>
</gene>
<evidence type="ECO:0000259" key="5">
    <source>
        <dbReference type="PROSITE" id="PS50002"/>
    </source>
</evidence>
<dbReference type="Gene3D" id="2.30.30.40">
    <property type="entry name" value="SH3 Domains"/>
    <property type="match status" value="1"/>
</dbReference>
<name>A0A1Y1XA19_9FUNG</name>
<feature type="compositionally biased region" description="Low complexity" evidence="3">
    <location>
        <begin position="265"/>
        <end position="278"/>
    </location>
</feature>
<dbReference type="SUPFAM" id="SSF50044">
    <property type="entry name" value="SH3-domain"/>
    <property type="match status" value="1"/>
</dbReference>
<dbReference type="PROSITE" id="PS50002">
    <property type="entry name" value="SH3"/>
    <property type="match status" value="1"/>
</dbReference>
<dbReference type="Gene3D" id="3.80.10.10">
    <property type="entry name" value="Ribonuclease Inhibitor"/>
    <property type="match status" value="1"/>
</dbReference>
<dbReference type="EMBL" id="MCFG01000091">
    <property type="protein sequence ID" value="ORX82588.1"/>
    <property type="molecule type" value="Genomic_DNA"/>
</dbReference>
<sequence>MKLLYNIFFSIILLIWKCNGQCQTIENIFKELNLEYLFNVKNSCCGVPSKYIKCQLFTEKVIELNLSSLNIKSEIPEKFKNLIYLQKINIENNHFFGKLPNISTYFPNLKQIKINNNDFDFNDTTNQDIYNINQNEEGTTVCCHSCFNNSSNDVQQDEIMSERSFYAASVQNSMISEEEKENEIKKNKNALKKFSSKLFRYSNSHEISTSANNNNNNNNNNYDTQHNKHQDITSIVFSNSSNYMVDEDSSVERYRDEQNPHQNQNYYYDNDNNNNYDSNYKDKNKDISHYRISSANDGSAEEHSYGRSLKSNSRKRTHDDEETKETRKLKEQLNRIKANLNSYPYGRVICDFEPKEQDEIELHFGDVVDIGCIYENGYAWVKNLRTNEEGMIQVNLLSTDLYNMDSRINEILENLMKISKIKKQMSKPFIDYTNYYSSTTSDLDNLKEKTAEEISSIVQRETSISKKIKETMKEMDGALETEEQLIRQFDLENPTSQMIDDTSMKPHEETSEMDRTIDDKSYMMDITETEYISDVSFDISQYNINNMNIK</sequence>
<feature type="chain" id="PRO_5013118768" description="SH3 domain-containing protein" evidence="4">
    <location>
        <begin position="23"/>
        <end position="550"/>
    </location>
</feature>
<evidence type="ECO:0000256" key="1">
    <source>
        <dbReference type="ARBA" id="ARBA00022443"/>
    </source>
</evidence>
<feature type="signal peptide" evidence="4">
    <location>
        <begin position="1"/>
        <end position="22"/>
    </location>
</feature>
<dbReference type="OrthoDB" id="5340910at2759"/>
<evidence type="ECO:0000256" key="4">
    <source>
        <dbReference type="SAM" id="SignalP"/>
    </source>
</evidence>
<dbReference type="InterPro" id="IPR032675">
    <property type="entry name" value="LRR_dom_sf"/>
</dbReference>
<organism evidence="6 7">
    <name type="scientific">Anaeromyces robustus</name>
    <dbReference type="NCBI Taxonomy" id="1754192"/>
    <lineage>
        <taxon>Eukaryota</taxon>
        <taxon>Fungi</taxon>
        <taxon>Fungi incertae sedis</taxon>
        <taxon>Chytridiomycota</taxon>
        <taxon>Chytridiomycota incertae sedis</taxon>
        <taxon>Neocallimastigomycetes</taxon>
        <taxon>Neocallimastigales</taxon>
        <taxon>Neocallimastigaceae</taxon>
        <taxon>Anaeromyces</taxon>
    </lineage>
</organism>
<evidence type="ECO:0000256" key="2">
    <source>
        <dbReference type="PROSITE-ProRule" id="PRU00192"/>
    </source>
</evidence>
<comment type="caution">
    <text evidence="6">The sequence shown here is derived from an EMBL/GenBank/DDBJ whole genome shotgun (WGS) entry which is preliminary data.</text>
</comment>
<feature type="domain" description="SH3" evidence="5">
    <location>
        <begin position="341"/>
        <end position="402"/>
    </location>
</feature>
<keyword evidence="7" id="KW-1185">Reference proteome</keyword>
<protein>
    <recommendedName>
        <fullName evidence="5">SH3 domain-containing protein</fullName>
    </recommendedName>
</protein>
<dbReference type="InterPro" id="IPR001452">
    <property type="entry name" value="SH3_domain"/>
</dbReference>